<proteinExistence type="predicted"/>
<gene>
    <name evidence="5" type="ORF">JRO89_XS13G0036400</name>
</gene>
<dbReference type="PROSITE" id="PS51258">
    <property type="entry name" value="MHD1"/>
    <property type="match status" value="1"/>
</dbReference>
<organism evidence="5 6">
    <name type="scientific">Xanthoceras sorbifolium</name>
    <dbReference type="NCBI Taxonomy" id="99658"/>
    <lineage>
        <taxon>Eukaryota</taxon>
        <taxon>Viridiplantae</taxon>
        <taxon>Streptophyta</taxon>
        <taxon>Embryophyta</taxon>
        <taxon>Tracheophyta</taxon>
        <taxon>Spermatophyta</taxon>
        <taxon>Magnoliopsida</taxon>
        <taxon>eudicotyledons</taxon>
        <taxon>Gunneridae</taxon>
        <taxon>Pentapetalae</taxon>
        <taxon>rosids</taxon>
        <taxon>malvids</taxon>
        <taxon>Sapindales</taxon>
        <taxon>Sapindaceae</taxon>
        <taxon>Xanthoceroideae</taxon>
        <taxon>Xanthoceras</taxon>
    </lineage>
</organism>
<sequence>MEQQHLSLLQRYRHDRRRLIEFLVSSGLIIEFRTPSGSTTSLSNIDFDTLSADYLLQCVKSVKLMRSLFLLKCALFMRVVIVLLLSGGVVDVSEASNKYFDESAYPLSIHSQLGDSYFLISDPASAGSPPRRLPPPIKVKQTTDNASYSSSKRDLANAETVGTSRNDYRVNYKTTPTSPMRPVGNSGILPLGLPILKTGLSDDDLRESAYELLLASMLFSGIEVYAVEDRKKEKSSKFLSGLKSKRDKLQLQSQSSERHSKLVDTIRAQMQASYKPFLFLMSVISEAMDVCIRRNLIHWAARTSGQFDLPQISLGLLIGIFKSDFLNEKSYMQWKSRQTNILEELLYVSANVSSTEHLTIGSCLEKIRTTKEWDFKMSASERVEVLSSIRQVALKVSSLPGQFGIQSETYYWTASYHLNIRLYEKLLFGMFDILDECQLIEEADAIQSLIKLTWSTLGITQKMHYAIYGWILFQQFVETAEGMLLEYAVRELQKVQSSEEDDGKEGQYMNSLICSRQYGGREVKLNVVQAIFLSISIWCDSKLQDYHRHFNQEASNFKRVMALASTVGVLTSGDSTEIKLTKLSTLNNNAARKIKRYVRRSTESACMRVANSIDLESKGERTHPLALLANELRLIAEREFNVFWPELRHWCSEALMISAMLLHQFYGERLKPFLKEVSCLSEDVRFVLPAADMLDHYLTQLYTSAFQENGSHHPFNQTLDHYQIGEVCRPIILDWVIAQHSRILEWTGRAFDLEDWEPLSFQQRQAASIIEVFRIIEETVDQLFGLNLPLDITHLQALLSVIFHSLDSYLQRVLNQLVEKSHLYPSTPPLTRYEETVIPIVKKKLLEFSLLDDRVSMKLNELTTPKLCIRLNTLQYIQKQISVLEGGIKKFWALVRPSNVQAHAKEDPQETSESDSITCSEALDELFVTTLNCIRDIASDSISKICDFIGARVVFWDLRDSFLSHLYRGSVESARLDIFLPQFDTVLDHICGVIDDSLRDLVVLSVCRASLEGYIWVLLDGGPSRAYSNSDIVMMEEDLNILKKLCSMLILASGQLEHVVLMALVQFPRKELFIANGEGLPRSLVEREAKFAEEILSLFHLQNETVIQMLMSASEHISIKLDPRKHGHMQLEDANTLVRVLCHKKDREASRFLKKQYQLPIASEYDDTPSDPTLRSPLTFDLLKQSTSMHWTKNGQSSFKSMRRKLQKATSEIRNVNWL</sequence>
<dbReference type="InterPro" id="IPR008528">
    <property type="entry name" value="unc-13_homologue"/>
</dbReference>
<evidence type="ECO:0000313" key="5">
    <source>
        <dbReference type="EMBL" id="KAH7549466.1"/>
    </source>
</evidence>
<reference evidence="5 6" key="1">
    <citation type="submission" date="2021-02" db="EMBL/GenBank/DDBJ databases">
        <title>Plant Genome Project.</title>
        <authorList>
            <person name="Zhang R.-G."/>
        </authorList>
    </citation>
    <scope>NUCLEOTIDE SEQUENCE [LARGE SCALE GENOMIC DNA]</scope>
    <source>
        <tissue evidence="5">Leaves</tissue>
    </source>
</reference>
<feature type="region of interest" description="Disordered" evidence="1">
    <location>
        <begin position="125"/>
        <end position="160"/>
    </location>
</feature>
<dbReference type="Gene3D" id="1.10.357.50">
    <property type="match status" value="1"/>
</dbReference>
<comment type="caution">
    <text evidence="5">The sequence shown here is derived from an EMBL/GenBank/DDBJ whole genome shotgun (WGS) entry which is preliminary data.</text>
</comment>
<feature type="domain" description="MHD1" evidence="3">
    <location>
        <begin position="685"/>
        <end position="817"/>
    </location>
</feature>
<dbReference type="Pfam" id="PF25761">
    <property type="entry name" value="TPR_PATROL1"/>
    <property type="match status" value="2"/>
</dbReference>
<accession>A0ABQ8H6C8</accession>
<feature type="transmembrane region" description="Helical" evidence="2">
    <location>
        <begin position="69"/>
        <end position="90"/>
    </location>
</feature>
<dbReference type="EMBL" id="JAFEMO010000013">
    <property type="protein sequence ID" value="KAH7549466.1"/>
    <property type="molecule type" value="Genomic_DNA"/>
</dbReference>
<keyword evidence="2" id="KW-0472">Membrane</keyword>
<keyword evidence="2" id="KW-1133">Transmembrane helix</keyword>
<dbReference type="Proteomes" id="UP000827721">
    <property type="component" value="Unassembled WGS sequence"/>
</dbReference>
<evidence type="ECO:0000259" key="3">
    <source>
        <dbReference type="PROSITE" id="PS51258"/>
    </source>
</evidence>
<dbReference type="PROSITE" id="PS51259">
    <property type="entry name" value="MHD2"/>
    <property type="match status" value="1"/>
</dbReference>
<evidence type="ECO:0000256" key="1">
    <source>
        <dbReference type="SAM" id="MobiDB-lite"/>
    </source>
</evidence>
<feature type="compositionally biased region" description="Polar residues" evidence="1">
    <location>
        <begin position="140"/>
        <end position="150"/>
    </location>
</feature>
<dbReference type="InterPro" id="IPR057984">
    <property type="entry name" value="PATROL1_C"/>
</dbReference>
<dbReference type="InterPro" id="IPR014770">
    <property type="entry name" value="Munc13_1"/>
</dbReference>
<feature type="domain" description="MHD2" evidence="4">
    <location>
        <begin position="973"/>
        <end position="1110"/>
    </location>
</feature>
<evidence type="ECO:0000259" key="4">
    <source>
        <dbReference type="PROSITE" id="PS51259"/>
    </source>
</evidence>
<name>A0ABQ8H6C8_9ROSI</name>
<evidence type="ECO:0000256" key="2">
    <source>
        <dbReference type="SAM" id="Phobius"/>
    </source>
</evidence>
<dbReference type="InterPro" id="IPR014772">
    <property type="entry name" value="Munc13_dom-2"/>
</dbReference>
<dbReference type="PANTHER" id="PTHR31280:SF3">
    <property type="entry name" value="DNA TOPOISOMERASE 4 SUBUNIT B (DUF810)"/>
    <property type="match status" value="1"/>
</dbReference>
<evidence type="ECO:0000313" key="6">
    <source>
        <dbReference type="Proteomes" id="UP000827721"/>
    </source>
</evidence>
<keyword evidence="2" id="KW-0812">Transmembrane</keyword>
<keyword evidence="6" id="KW-1185">Reference proteome</keyword>
<protein>
    <submittedName>
        <fullName evidence="5">Uncharacterized protein</fullName>
    </submittedName>
</protein>
<dbReference type="PANTHER" id="PTHR31280">
    <property type="entry name" value="PROTEIN UNC-13 HOMOLOG"/>
    <property type="match status" value="1"/>
</dbReference>